<dbReference type="Proteomes" id="UP001595613">
    <property type="component" value="Unassembled WGS sequence"/>
</dbReference>
<organism evidence="2 3">
    <name type="scientific">Devosia honganensis</name>
    <dbReference type="NCBI Taxonomy" id="1610527"/>
    <lineage>
        <taxon>Bacteria</taxon>
        <taxon>Pseudomonadati</taxon>
        <taxon>Pseudomonadota</taxon>
        <taxon>Alphaproteobacteria</taxon>
        <taxon>Hyphomicrobiales</taxon>
        <taxon>Devosiaceae</taxon>
        <taxon>Devosia</taxon>
    </lineage>
</organism>
<feature type="domain" description="HTH cro/C1-type" evidence="1">
    <location>
        <begin position="12"/>
        <end position="55"/>
    </location>
</feature>
<dbReference type="Gene3D" id="1.10.260.40">
    <property type="entry name" value="lambda repressor-like DNA-binding domains"/>
    <property type="match status" value="1"/>
</dbReference>
<dbReference type="PROSITE" id="PS50943">
    <property type="entry name" value="HTH_CROC1"/>
    <property type="match status" value="1"/>
</dbReference>
<dbReference type="Pfam" id="PF01381">
    <property type="entry name" value="HTH_3"/>
    <property type="match status" value="1"/>
</dbReference>
<keyword evidence="3" id="KW-1185">Reference proteome</keyword>
<dbReference type="InterPro" id="IPR001387">
    <property type="entry name" value="Cro/C1-type_HTH"/>
</dbReference>
<protein>
    <submittedName>
        <fullName evidence="2">Helix-turn-helix domain-containing protein</fullName>
    </submittedName>
</protein>
<dbReference type="SMART" id="SM00530">
    <property type="entry name" value="HTH_XRE"/>
    <property type="match status" value="1"/>
</dbReference>
<dbReference type="InterPro" id="IPR010982">
    <property type="entry name" value="Lambda_DNA-bd_dom_sf"/>
</dbReference>
<name>A0ABV7WYQ3_9HYPH</name>
<comment type="caution">
    <text evidence="2">The sequence shown here is derived from an EMBL/GenBank/DDBJ whole genome shotgun (WGS) entry which is preliminary data.</text>
</comment>
<sequence>MQYDAAGICQALRKWRIAARLQQAAIAECLGVTQSQVSRWESGRDLPRPHNVEAIRRLIWGQDGEPIRALRHFVEQSGQHLLLIDARHGIIARSRPLRASPNPLDRFGWVLDPQRNPAFTPAWRRFLAILDQPGGVVGLTLTLPFRQDGEFWSVTLTKTIYSVAGMRVCLAEPHFARAHGLDDIRFEETRIGPDEIERRALTLWRQEPEPNTAALPR</sequence>
<accession>A0ABV7WYQ3</accession>
<evidence type="ECO:0000259" key="1">
    <source>
        <dbReference type="PROSITE" id="PS50943"/>
    </source>
</evidence>
<dbReference type="EMBL" id="JBHRYD010000001">
    <property type="protein sequence ID" value="MFC3703303.1"/>
    <property type="molecule type" value="Genomic_DNA"/>
</dbReference>
<dbReference type="RefSeq" id="WP_380094025.1">
    <property type="nucleotide sequence ID" value="NZ_JBHRYD010000001.1"/>
</dbReference>
<gene>
    <name evidence="2" type="ORF">ACFOOL_00875</name>
</gene>
<reference evidence="3" key="1">
    <citation type="journal article" date="2019" name="Int. J. Syst. Evol. Microbiol.">
        <title>The Global Catalogue of Microorganisms (GCM) 10K type strain sequencing project: providing services to taxonomists for standard genome sequencing and annotation.</title>
        <authorList>
            <consortium name="The Broad Institute Genomics Platform"/>
            <consortium name="The Broad Institute Genome Sequencing Center for Infectious Disease"/>
            <person name="Wu L."/>
            <person name="Ma J."/>
        </authorList>
    </citation>
    <scope>NUCLEOTIDE SEQUENCE [LARGE SCALE GENOMIC DNA]</scope>
    <source>
        <strain evidence="3">KCTC 42281</strain>
    </source>
</reference>
<evidence type="ECO:0000313" key="3">
    <source>
        <dbReference type="Proteomes" id="UP001595613"/>
    </source>
</evidence>
<dbReference type="SUPFAM" id="SSF47413">
    <property type="entry name" value="lambda repressor-like DNA-binding domains"/>
    <property type="match status" value="1"/>
</dbReference>
<evidence type="ECO:0000313" key="2">
    <source>
        <dbReference type="EMBL" id="MFC3703303.1"/>
    </source>
</evidence>
<proteinExistence type="predicted"/>
<dbReference type="CDD" id="cd00093">
    <property type="entry name" value="HTH_XRE"/>
    <property type="match status" value="1"/>
</dbReference>